<reference evidence="1 2" key="1">
    <citation type="submission" date="2020-09" db="EMBL/GenBank/DDBJ databases">
        <title>De no assembly of potato wild relative species, Solanum commersonii.</title>
        <authorList>
            <person name="Cho K."/>
        </authorList>
    </citation>
    <scope>NUCLEOTIDE SEQUENCE [LARGE SCALE GENOMIC DNA]</scope>
    <source>
        <strain evidence="1">LZ3.2</strain>
        <tissue evidence="1">Leaf</tissue>
    </source>
</reference>
<organism evidence="1 2">
    <name type="scientific">Solanum commersonii</name>
    <name type="common">Commerson's wild potato</name>
    <name type="synonym">Commerson's nightshade</name>
    <dbReference type="NCBI Taxonomy" id="4109"/>
    <lineage>
        <taxon>Eukaryota</taxon>
        <taxon>Viridiplantae</taxon>
        <taxon>Streptophyta</taxon>
        <taxon>Embryophyta</taxon>
        <taxon>Tracheophyta</taxon>
        <taxon>Spermatophyta</taxon>
        <taxon>Magnoliopsida</taxon>
        <taxon>eudicotyledons</taxon>
        <taxon>Gunneridae</taxon>
        <taxon>Pentapetalae</taxon>
        <taxon>asterids</taxon>
        <taxon>lamiids</taxon>
        <taxon>Solanales</taxon>
        <taxon>Solanaceae</taxon>
        <taxon>Solanoideae</taxon>
        <taxon>Solaneae</taxon>
        <taxon>Solanum</taxon>
    </lineage>
</organism>
<protein>
    <submittedName>
        <fullName evidence="1">Uncharacterized protein</fullName>
    </submittedName>
</protein>
<accession>A0A9J5Y807</accession>
<keyword evidence="2" id="KW-1185">Reference proteome</keyword>
<dbReference type="Proteomes" id="UP000824120">
    <property type="component" value="Chromosome 7"/>
</dbReference>
<sequence length="120" mass="13275">MQDFSDDDIDAMEELANQPIPEHVTREISLPVRSRFVTGPVPVRYRSGPGSLPVRDGYALFFPKLPVPVRFRPVVTSSVSVSVHPGPVVPVSVPLPAIGRSGSHQIKNWRKGRLCLPWIN</sequence>
<evidence type="ECO:0000313" key="1">
    <source>
        <dbReference type="EMBL" id="KAG5595158.1"/>
    </source>
</evidence>
<gene>
    <name evidence="1" type="ORF">H5410_036390</name>
</gene>
<dbReference type="AlphaFoldDB" id="A0A9J5Y807"/>
<comment type="caution">
    <text evidence="1">The sequence shown here is derived from an EMBL/GenBank/DDBJ whole genome shotgun (WGS) entry which is preliminary data.</text>
</comment>
<proteinExistence type="predicted"/>
<evidence type="ECO:0000313" key="2">
    <source>
        <dbReference type="Proteomes" id="UP000824120"/>
    </source>
</evidence>
<name>A0A9J5Y807_SOLCO</name>
<dbReference type="EMBL" id="JACXVP010000007">
    <property type="protein sequence ID" value="KAG5595158.1"/>
    <property type="molecule type" value="Genomic_DNA"/>
</dbReference>